<gene>
    <name evidence="2" type="ORF">CIK62_16545</name>
</gene>
<protein>
    <submittedName>
        <fullName evidence="2">Integrase</fullName>
    </submittedName>
</protein>
<name>A0A2A3ZBG8_BREAU</name>
<dbReference type="GO" id="GO:0003677">
    <property type="term" value="F:DNA binding"/>
    <property type="evidence" value="ECO:0007669"/>
    <property type="project" value="InterPro"/>
</dbReference>
<dbReference type="RefSeq" id="WP_096161160.1">
    <property type="nucleotide sequence ID" value="NZ_NRGO01000026.1"/>
</dbReference>
<dbReference type="Proteomes" id="UP000217720">
    <property type="component" value="Unassembled WGS sequence"/>
</dbReference>
<dbReference type="EMBL" id="NRGO01000026">
    <property type="protein sequence ID" value="PCC48811.1"/>
    <property type="molecule type" value="Genomic_DNA"/>
</dbReference>
<dbReference type="SUPFAM" id="SSF56349">
    <property type="entry name" value="DNA breaking-rejoining enzymes"/>
    <property type="match status" value="1"/>
</dbReference>
<dbReference type="InterPro" id="IPR011010">
    <property type="entry name" value="DNA_brk_join_enz"/>
</dbReference>
<accession>A0A2A3ZBG8</accession>
<dbReference type="InterPro" id="IPR013762">
    <property type="entry name" value="Integrase-like_cat_sf"/>
</dbReference>
<comment type="caution">
    <text evidence="2">The sequence shown here is derived from an EMBL/GenBank/DDBJ whole genome shotgun (WGS) entry which is preliminary data.</text>
</comment>
<dbReference type="AlphaFoldDB" id="A0A2A3ZBG8"/>
<organism evidence="2 3">
    <name type="scientific">Brevibacterium aurantiacum</name>
    <dbReference type="NCBI Taxonomy" id="273384"/>
    <lineage>
        <taxon>Bacteria</taxon>
        <taxon>Bacillati</taxon>
        <taxon>Actinomycetota</taxon>
        <taxon>Actinomycetes</taxon>
        <taxon>Micrococcales</taxon>
        <taxon>Brevibacteriaceae</taxon>
        <taxon>Brevibacterium</taxon>
    </lineage>
</organism>
<evidence type="ECO:0000256" key="1">
    <source>
        <dbReference type="ARBA" id="ARBA00023172"/>
    </source>
</evidence>
<evidence type="ECO:0000313" key="3">
    <source>
        <dbReference type="Proteomes" id="UP000217720"/>
    </source>
</evidence>
<keyword evidence="1" id="KW-0233">DNA recombination</keyword>
<dbReference type="GO" id="GO:0015074">
    <property type="term" value="P:DNA integration"/>
    <property type="evidence" value="ECO:0007669"/>
    <property type="project" value="InterPro"/>
</dbReference>
<sequence>MTIESRTAPASQNSQTHPFEGQDIFDAAGLEASVDAHRPNFNHDVWDLSGLKDAPATMGTFRKKLDFTRIVNPQWRLVAKEYLFSRLAPRHPVVAGSASAFRTPLNPSTIWNELRRLTRWFNHLSHAGVAHLGEVDQQRHCISYLNEVAWKDAKPEEPVSPSTIAAFIHSTQVIQQYTGILSENYAPGFSPWGGKSADSIAGYVRTTENQVPPVPDTILRPLLANAFYLIETIGPLLAAEASRAREFDELQKRSIRGLKQSERPRLRTAIERLQQAGVAAPRLSAAGRAKRISQGWDEEDPLLCLAWHSVVTTVAGAMGHRRDLEELRPLLVAWVNECGIEESWCRDGALVPRLDNQEQIPWAIPVDRSALAAMKTAVESAAFFVISALSGMRSSELHEIRGGSLTREDLGNGIYRHRILSRRIKGQQFGGIDDLWVVIEDVYRALGTVESLQDANPGELLFTKQSNTAHLRYVRLRNWMNGPVGQRLGLAEVPEGPVSPRALRRTLALAIAQRPHGLMAAKYHLKHLSVATTEGYAARPGGHQAAFRAEISAAEESEHLRLTVAAYEDYKQGKLPSGQGARELTRVFASVDEILTSHQPGQATVIDDRRVERLLKAKAESLFVGDANYCWFTDPKKALCLQLAQTPDATEPLIGLCDSGRCPQATHHGIHREAWASHAESVKTVFLGNPRLSKPELSRAQVTFDRANRILTEIDNAGATHEG</sequence>
<dbReference type="Gene3D" id="1.10.443.10">
    <property type="entry name" value="Intergrase catalytic core"/>
    <property type="match status" value="1"/>
</dbReference>
<dbReference type="GO" id="GO:0006310">
    <property type="term" value="P:DNA recombination"/>
    <property type="evidence" value="ECO:0007669"/>
    <property type="project" value="UniProtKB-KW"/>
</dbReference>
<evidence type="ECO:0000313" key="2">
    <source>
        <dbReference type="EMBL" id="PCC48811.1"/>
    </source>
</evidence>
<proteinExistence type="predicted"/>
<reference evidence="2 3" key="1">
    <citation type="journal article" date="2017" name="Elife">
        <title>Extensive horizontal gene transfer in cheese-associated bacteria.</title>
        <authorList>
            <person name="Bonham K.S."/>
            <person name="Wolfe B.E."/>
            <person name="Dutton R.J."/>
        </authorList>
    </citation>
    <scope>NUCLEOTIDE SEQUENCE [LARGE SCALE GENOMIC DNA]</scope>
    <source>
        <strain evidence="2 3">900_6</strain>
    </source>
</reference>